<dbReference type="SUPFAM" id="SSF56672">
    <property type="entry name" value="DNA/RNA polymerases"/>
    <property type="match status" value="1"/>
</dbReference>
<name>A0A7J0DJZ4_9ERIC</name>
<evidence type="ECO:0000313" key="2">
    <source>
        <dbReference type="EMBL" id="GFS36775.1"/>
    </source>
</evidence>
<dbReference type="InterPro" id="IPR043502">
    <property type="entry name" value="DNA/RNA_pol_sf"/>
</dbReference>
<protein>
    <recommendedName>
        <fullName evidence="1">Reverse transcriptase domain-containing protein</fullName>
    </recommendedName>
</protein>
<proteinExistence type="predicted"/>
<evidence type="ECO:0000259" key="1">
    <source>
        <dbReference type="Pfam" id="PF00078"/>
    </source>
</evidence>
<comment type="caution">
    <text evidence="2">The sequence shown here is derived from an EMBL/GenBank/DDBJ whole genome shotgun (WGS) entry which is preliminary data.</text>
</comment>
<dbReference type="PANTHER" id="PTHR24559:SF431">
    <property type="entry name" value="RNA-DIRECTED DNA POLYMERASE HOMOLOG"/>
    <property type="match status" value="1"/>
</dbReference>
<dbReference type="EMBL" id="BJWL01000263">
    <property type="protein sequence ID" value="GFS36775.1"/>
    <property type="molecule type" value="Genomic_DNA"/>
</dbReference>
<gene>
    <name evidence="2" type="ORF">Acr_00g0047960</name>
</gene>
<dbReference type="AlphaFoldDB" id="A0A7J0DJZ4"/>
<dbReference type="InterPro" id="IPR000477">
    <property type="entry name" value="RT_dom"/>
</dbReference>
<dbReference type="Pfam" id="PF00078">
    <property type="entry name" value="RVT_1"/>
    <property type="match status" value="1"/>
</dbReference>
<sequence length="322" mass="37280">MGELRDEIGDVSLIDPRETKNTKSLEEVTPISIYPDYLDRHVMIETELTEELQSALVEFLKKNYDVFAWSQGDVPGIDPYITIHNLFTDPDHPPIFQKRRKFTLEQLKIIEDEVSKLVKADVIKESHYPDWLANIVVALKKCGKCRVCIDFTNLNKACPKDNFPLPKIDLIVDATSKYEFLSFMDAFFRYHQIKMHPPDIEKMSFITERGLYCYKVMPFGLKKVGTTYQWQVNRMFKELIGDTMEVYIDNMLVKNLKAADHIAHLGKTFGIFRKYRMMLNPFKCIFGVSSGKFLDFLVTKQGIEANPDQIQALMSSPCVHNV</sequence>
<dbReference type="InterPro" id="IPR043128">
    <property type="entry name" value="Rev_trsase/Diguanyl_cyclase"/>
</dbReference>
<dbReference type="InterPro" id="IPR053134">
    <property type="entry name" value="RNA-dir_DNA_polymerase"/>
</dbReference>
<evidence type="ECO:0000313" key="3">
    <source>
        <dbReference type="Proteomes" id="UP000585474"/>
    </source>
</evidence>
<dbReference type="Proteomes" id="UP000585474">
    <property type="component" value="Unassembled WGS sequence"/>
</dbReference>
<dbReference type="Gene3D" id="3.30.70.270">
    <property type="match status" value="1"/>
</dbReference>
<dbReference type="CDD" id="cd01647">
    <property type="entry name" value="RT_LTR"/>
    <property type="match status" value="1"/>
</dbReference>
<feature type="domain" description="Reverse transcriptase" evidence="1">
    <location>
        <begin position="140"/>
        <end position="294"/>
    </location>
</feature>
<dbReference type="Gene3D" id="3.10.10.10">
    <property type="entry name" value="HIV Type 1 Reverse Transcriptase, subunit A, domain 1"/>
    <property type="match status" value="1"/>
</dbReference>
<dbReference type="PANTHER" id="PTHR24559">
    <property type="entry name" value="TRANSPOSON TY3-I GAG-POL POLYPROTEIN"/>
    <property type="match status" value="1"/>
</dbReference>
<organism evidence="2 3">
    <name type="scientific">Actinidia rufa</name>
    <dbReference type="NCBI Taxonomy" id="165716"/>
    <lineage>
        <taxon>Eukaryota</taxon>
        <taxon>Viridiplantae</taxon>
        <taxon>Streptophyta</taxon>
        <taxon>Embryophyta</taxon>
        <taxon>Tracheophyta</taxon>
        <taxon>Spermatophyta</taxon>
        <taxon>Magnoliopsida</taxon>
        <taxon>eudicotyledons</taxon>
        <taxon>Gunneridae</taxon>
        <taxon>Pentapetalae</taxon>
        <taxon>asterids</taxon>
        <taxon>Ericales</taxon>
        <taxon>Actinidiaceae</taxon>
        <taxon>Actinidia</taxon>
    </lineage>
</organism>
<accession>A0A7J0DJZ4</accession>
<keyword evidence="3" id="KW-1185">Reference proteome</keyword>
<reference evidence="3" key="1">
    <citation type="submission" date="2019-07" db="EMBL/GenBank/DDBJ databases">
        <title>De Novo Assembly of kiwifruit Actinidia rufa.</title>
        <authorList>
            <person name="Sugita-Konishi S."/>
            <person name="Sato K."/>
            <person name="Mori E."/>
            <person name="Abe Y."/>
            <person name="Kisaki G."/>
            <person name="Hamano K."/>
            <person name="Suezawa K."/>
            <person name="Otani M."/>
            <person name="Fukuda T."/>
            <person name="Manabe T."/>
            <person name="Gomi K."/>
            <person name="Tabuchi M."/>
            <person name="Akimitsu K."/>
            <person name="Kataoka I."/>
        </authorList>
    </citation>
    <scope>NUCLEOTIDE SEQUENCE [LARGE SCALE GENOMIC DNA]</scope>
    <source>
        <strain evidence="3">cv. Fuchu</strain>
    </source>
</reference>
<dbReference type="OrthoDB" id="1110778at2759"/>